<dbReference type="InterPro" id="IPR003140">
    <property type="entry name" value="PLipase/COase/thioEstase"/>
</dbReference>
<protein>
    <recommendedName>
        <fullName evidence="3">Phospholipase/carboxylesterase/thioesterase domain-containing protein</fullName>
    </recommendedName>
</protein>
<dbReference type="Proteomes" id="UP000037136">
    <property type="component" value="Unassembled WGS sequence"/>
</dbReference>
<dbReference type="InterPro" id="IPR029058">
    <property type="entry name" value="AB_hydrolase_fold"/>
</dbReference>
<dbReference type="SUPFAM" id="SSF53474">
    <property type="entry name" value="alpha/beta-Hydrolases"/>
    <property type="match status" value="1"/>
</dbReference>
<dbReference type="EMBL" id="LAZP02000186">
    <property type="protein sequence ID" value="PFH59615.1"/>
    <property type="molecule type" value="Genomic_DNA"/>
</dbReference>
<name>A0A2A9PDM7_OPHUN</name>
<reference evidence="4 5" key="2">
    <citation type="journal article" date="2017" name="Sci. Rep.">
        <title>Ant-infecting Ophiocordyceps genomes reveal a high diversity of potential behavioral manipulation genes and a possible major role for enterotoxins.</title>
        <authorList>
            <person name="de Bekker C."/>
            <person name="Ohm R.A."/>
            <person name="Evans H.C."/>
            <person name="Brachmann A."/>
            <person name="Hughes D.P."/>
        </authorList>
    </citation>
    <scope>NUCLEOTIDE SEQUENCE [LARGE SCALE GENOMIC DNA]</scope>
    <source>
        <strain evidence="4 5">SC16a</strain>
    </source>
</reference>
<accession>A0A2A9PDM7</accession>
<comment type="similarity">
    <text evidence="1">Belongs to the AB hydrolase superfamily. AB hydrolase 2 family.</text>
</comment>
<evidence type="ECO:0000313" key="4">
    <source>
        <dbReference type="EMBL" id="PFH59615.1"/>
    </source>
</evidence>
<dbReference type="STRING" id="268505.A0A2A9PDM7"/>
<proteinExistence type="inferred from homology"/>
<evidence type="ECO:0000313" key="5">
    <source>
        <dbReference type="Proteomes" id="UP000037136"/>
    </source>
</evidence>
<dbReference type="InterPro" id="IPR050565">
    <property type="entry name" value="LYPA1-2/EST-like"/>
</dbReference>
<dbReference type="PANTHER" id="PTHR10655:SF63">
    <property type="entry name" value="PHOSPHOLIPASE_CARBOXYLESTERASE_THIOESTERASE DOMAIN-CONTAINING PROTEIN"/>
    <property type="match status" value="1"/>
</dbReference>
<dbReference type="GO" id="GO:0008474">
    <property type="term" value="F:palmitoyl-(protein) hydrolase activity"/>
    <property type="evidence" value="ECO:0007669"/>
    <property type="project" value="TreeGrafter"/>
</dbReference>
<sequence length="302" mass="32961">MAAPACNRDSQSPVYVVSPSAAHTHTFILLHDVGSNGSEFGADLLRLGLTSTGRTLDQLFPGVRFVFPSAIFRSCNAINDHGISLWFNMASFGQPDFRPELQVEGLTSSALQMTDLIRYETSLVEARNIVIGGLGQGCAMSIDFLLGLNYSLGGFIGTNGYLPFGRNLENLTAEGSSEDNVDDNNNALTTARQGDGNSPDEPSVGLCVRVQRWVRYLMQICTPNIPRREETTVRTPIFLALNDGEAAASHLHGQRAATALQRDGYDVVWEYYPGPENGYEDPIQVDAMVDFIRSRVGLIPQI</sequence>
<dbReference type="OrthoDB" id="2418081at2759"/>
<reference evidence="4 5" key="1">
    <citation type="journal article" date="2015" name="BMC Genomics">
        <title>Gene expression during zombie ant biting behavior reflects the complexity underlying fungal parasitic behavioral manipulation.</title>
        <authorList>
            <person name="de Bekker C."/>
            <person name="Ohm R.A."/>
            <person name="Loreto R.G."/>
            <person name="Sebastian A."/>
            <person name="Albert I."/>
            <person name="Merrow M."/>
            <person name="Brachmann A."/>
            <person name="Hughes D.P."/>
        </authorList>
    </citation>
    <scope>NUCLEOTIDE SEQUENCE [LARGE SCALE GENOMIC DNA]</scope>
    <source>
        <strain evidence="4 5">SC16a</strain>
    </source>
</reference>
<dbReference type="PANTHER" id="PTHR10655">
    <property type="entry name" value="LYSOPHOSPHOLIPASE-RELATED"/>
    <property type="match status" value="1"/>
</dbReference>
<dbReference type="GO" id="GO:0005737">
    <property type="term" value="C:cytoplasm"/>
    <property type="evidence" value="ECO:0007669"/>
    <property type="project" value="TreeGrafter"/>
</dbReference>
<feature type="domain" description="Phospholipase/carboxylesterase/thioesterase" evidence="3">
    <location>
        <begin position="16"/>
        <end position="170"/>
    </location>
</feature>
<evidence type="ECO:0000256" key="2">
    <source>
        <dbReference type="SAM" id="MobiDB-lite"/>
    </source>
</evidence>
<feature type="compositionally biased region" description="Polar residues" evidence="2">
    <location>
        <begin position="183"/>
        <end position="196"/>
    </location>
</feature>
<evidence type="ECO:0000259" key="3">
    <source>
        <dbReference type="Pfam" id="PF02230"/>
    </source>
</evidence>
<organism evidence="4 5">
    <name type="scientific">Ophiocordyceps unilateralis</name>
    <name type="common">Zombie-ant fungus</name>
    <name type="synonym">Torrubia unilateralis</name>
    <dbReference type="NCBI Taxonomy" id="268505"/>
    <lineage>
        <taxon>Eukaryota</taxon>
        <taxon>Fungi</taxon>
        <taxon>Dikarya</taxon>
        <taxon>Ascomycota</taxon>
        <taxon>Pezizomycotina</taxon>
        <taxon>Sordariomycetes</taxon>
        <taxon>Hypocreomycetidae</taxon>
        <taxon>Hypocreales</taxon>
        <taxon>Ophiocordycipitaceae</taxon>
        <taxon>Ophiocordyceps</taxon>
    </lineage>
</organism>
<evidence type="ECO:0000256" key="1">
    <source>
        <dbReference type="ARBA" id="ARBA00006499"/>
    </source>
</evidence>
<dbReference type="Gene3D" id="3.40.50.1820">
    <property type="entry name" value="alpha/beta hydrolase"/>
    <property type="match status" value="1"/>
</dbReference>
<keyword evidence="5" id="KW-1185">Reference proteome</keyword>
<dbReference type="Pfam" id="PF02230">
    <property type="entry name" value="Abhydrolase_2"/>
    <property type="match status" value="1"/>
</dbReference>
<feature type="region of interest" description="Disordered" evidence="2">
    <location>
        <begin position="174"/>
        <end position="202"/>
    </location>
</feature>
<gene>
    <name evidence="4" type="ORF">XA68_12102</name>
</gene>
<dbReference type="GO" id="GO:0052689">
    <property type="term" value="F:carboxylic ester hydrolase activity"/>
    <property type="evidence" value="ECO:0007669"/>
    <property type="project" value="TreeGrafter"/>
</dbReference>
<comment type="caution">
    <text evidence="4">The sequence shown here is derived from an EMBL/GenBank/DDBJ whole genome shotgun (WGS) entry which is preliminary data.</text>
</comment>
<dbReference type="AlphaFoldDB" id="A0A2A9PDM7"/>